<accession>A0A168KCU7</accession>
<reference evidence="2 3" key="1">
    <citation type="journal article" date="2016" name="Genome Biol. Evol.">
        <title>Divergent and convergent evolution of fungal pathogenicity.</title>
        <authorList>
            <person name="Shang Y."/>
            <person name="Xiao G."/>
            <person name="Zheng P."/>
            <person name="Cen K."/>
            <person name="Zhan S."/>
            <person name="Wang C."/>
        </authorList>
    </citation>
    <scope>NUCLEOTIDE SEQUENCE [LARGE SCALE GENOMIC DNA]</scope>
    <source>
        <strain evidence="2 3">RCEF 1005</strain>
    </source>
</reference>
<dbReference type="AlphaFoldDB" id="A0A168KCU7"/>
<comment type="caution">
    <text evidence="2">The sequence shown here is derived from an EMBL/GenBank/DDBJ whole genome shotgun (WGS) entry which is preliminary data.</text>
</comment>
<name>A0A168KCU7_CORDF</name>
<gene>
    <name evidence="2" type="ORF">LEL_01076</name>
</gene>
<evidence type="ECO:0000256" key="1">
    <source>
        <dbReference type="SAM" id="MobiDB-lite"/>
    </source>
</evidence>
<evidence type="ECO:0000313" key="2">
    <source>
        <dbReference type="EMBL" id="OAA81531.1"/>
    </source>
</evidence>
<feature type="region of interest" description="Disordered" evidence="1">
    <location>
        <begin position="154"/>
        <end position="173"/>
    </location>
</feature>
<protein>
    <submittedName>
        <fullName evidence="2">Uncharacterized protein</fullName>
    </submittedName>
</protein>
<dbReference type="Proteomes" id="UP000076881">
    <property type="component" value="Unassembled WGS sequence"/>
</dbReference>
<evidence type="ECO:0000313" key="3">
    <source>
        <dbReference type="Proteomes" id="UP000076881"/>
    </source>
</evidence>
<dbReference type="EMBL" id="AZHF01000001">
    <property type="protein sequence ID" value="OAA81531.1"/>
    <property type="molecule type" value="Genomic_DNA"/>
</dbReference>
<sequence>MDRINTLLLNARERLGCSGLRNLGDLSQMRQETLEKRFVGAQHRLTVRNTLSIYTAWLWEKVFAMVPKDLHHVMEKWCMYLWGIGCTREMARVAWTQAQTMFGPIPITRSSPQGTLHMKIGSSITNQFPTIPNIKRKLAVLEESAGSNKQAIARTDHQHAPSPSAKRHKAGHVGSGMYESPFRQPVPEFPSPVPFGRRDYLSLSPPTKIANSHSFEHAARRTQEEKSEPPWRRDNFKFDFGQDPPRLSFGGSHWSPGQDATLNRDRRIENRPPAAIHRRPAAIKVEERSPTPPPRVVSVGDAPAPPPPQMQKQMQKQSWQINNLQNQLIKHAKTSAPHGKANVAPKMPENSTKEVFGAKIGQSSTAKDDDVVEIQKQPTAVVAQAKQNKAPLPVQPAVLSQTVVAVNNQSLSHFEMPEGVLKRDNKERKPANQSCIPSALAVPAQHNTEPHAQFHAHYHAPIHQPHYSQHYEQHFAQHHALAFNSSGARVAPYPRMHNNPLPRQPMAVAQQCAEKPLVGYKPSVTRLFKRRPNIWVRQARRDVALDTWGDFSEPNRPQEYWAWEEYDPFNPFV</sequence>
<keyword evidence="3" id="KW-1185">Reference proteome</keyword>
<proteinExistence type="predicted"/>
<dbReference type="OrthoDB" id="5151375at2759"/>
<organism evidence="2 3">
    <name type="scientific">Akanthomyces lecanii RCEF 1005</name>
    <dbReference type="NCBI Taxonomy" id="1081108"/>
    <lineage>
        <taxon>Eukaryota</taxon>
        <taxon>Fungi</taxon>
        <taxon>Dikarya</taxon>
        <taxon>Ascomycota</taxon>
        <taxon>Pezizomycotina</taxon>
        <taxon>Sordariomycetes</taxon>
        <taxon>Hypocreomycetidae</taxon>
        <taxon>Hypocreales</taxon>
        <taxon>Cordycipitaceae</taxon>
        <taxon>Akanthomyces</taxon>
        <taxon>Cordyceps confragosa</taxon>
    </lineage>
</organism>
<dbReference type="STRING" id="1081108.A0A168KCU7"/>